<comment type="caution">
    <text evidence="2">The sequence shown here is derived from an EMBL/GenBank/DDBJ whole genome shotgun (WGS) entry which is preliminary data.</text>
</comment>
<proteinExistence type="predicted"/>
<dbReference type="PANTHER" id="PTHR45749">
    <property type="match status" value="1"/>
</dbReference>
<gene>
    <name evidence="2" type="ORF">NQ315_011366</name>
</gene>
<dbReference type="PANTHER" id="PTHR45749:SF28">
    <property type="entry name" value="ZINC FINGER MYM-TYPE PROTEIN 1-LIKE-RELATED"/>
    <property type="match status" value="1"/>
</dbReference>
<keyword evidence="3" id="KW-1185">Reference proteome</keyword>
<dbReference type="EMBL" id="JANEYG010000305">
    <property type="protein sequence ID" value="KAJ8910402.1"/>
    <property type="molecule type" value="Genomic_DNA"/>
</dbReference>
<dbReference type="Proteomes" id="UP001159042">
    <property type="component" value="Unassembled WGS sequence"/>
</dbReference>
<dbReference type="InterPro" id="IPR025398">
    <property type="entry name" value="DUF4371"/>
</dbReference>
<accession>A0AAV8V8R6</accession>
<feature type="domain" description="DUF4371" evidence="1">
    <location>
        <begin position="60"/>
        <end position="230"/>
    </location>
</feature>
<evidence type="ECO:0000259" key="1">
    <source>
        <dbReference type="Pfam" id="PF14291"/>
    </source>
</evidence>
<evidence type="ECO:0000313" key="2">
    <source>
        <dbReference type="EMBL" id="KAJ8910402.1"/>
    </source>
</evidence>
<dbReference type="Pfam" id="PF14291">
    <property type="entry name" value="DUF4371"/>
    <property type="match status" value="1"/>
</dbReference>
<dbReference type="AlphaFoldDB" id="A0AAV8V8R6"/>
<sequence>MTLDFPVYDPMHDSSGEHLRCAVGFKQLKLNLNTIQDALRENSRLYIQEYNEKVHLNRRFMQLPIRATVFLSKQELAFRGHREGESSSNRGNFKELLTDCIAVSPADIQEHYKKIAPVFSANSKTIQNELINCISDYIQSFIEKEIKDCDFISIQVDDTTDICQYRSAVYVVTGGIVKERFLGFFDVSSDRSADTLFNIVLNCLDKYDCRSKLVGQCYDGASVMAGHLNGLQAKIKEIAPQAIFVHCLAHRLNLVLQQSYNISRCRIFFANILDNILMQIITRFEDVSKIKFVGLLDTENFKHFSENFPMDKLQNLKEFYPDIFTDTKLHRLKSELQIVYASEEYNASDPQTALKLLSDSSHIFRDI</sequence>
<dbReference type="SUPFAM" id="SSF53098">
    <property type="entry name" value="Ribonuclease H-like"/>
    <property type="match status" value="1"/>
</dbReference>
<evidence type="ECO:0000313" key="3">
    <source>
        <dbReference type="Proteomes" id="UP001159042"/>
    </source>
</evidence>
<name>A0AAV8V8R6_9CUCU</name>
<protein>
    <recommendedName>
        <fullName evidence="1">DUF4371 domain-containing protein</fullName>
    </recommendedName>
</protein>
<organism evidence="2 3">
    <name type="scientific">Exocentrus adspersus</name>
    <dbReference type="NCBI Taxonomy" id="1586481"/>
    <lineage>
        <taxon>Eukaryota</taxon>
        <taxon>Metazoa</taxon>
        <taxon>Ecdysozoa</taxon>
        <taxon>Arthropoda</taxon>
        <taxon>Hexapoda</taxon>
        <taxon>Insecta</taxon>
        <taxon>Pterygota</taxon>
        <taxon>Neoptera</taxon>
        <taxon>Endopterygota</taxon>
        <taxon>Coleoptera</taxon>
        <taxon>Polyphaga</taxon>
        <taxon>Cucujiformia</taxon>
        <taxon>Chrysomeloidea</taxon>
        <taxon>Cerambycidae</taxon>
        <taxon>Lamiinae</taxon>
        <taxon>Acanthocinini</taxon>
        <taxon>Exocentrus</taxon>
    </lineage>
</organism>
<dbReference type="InterPro" id="IPR012337">
    <property type="entry name" value="RNaseH-like_sf"/>
</dbReference>
<reference evidence="2 3" key="1">
    <citation type="journal article" date="2023" name="Insect Mol. Biol.">
        <title>Genome sequencing provides insights into the evolution of gene families encoding plant cell wall-degrading enzymes in longhorned beetles.</title>
        <authorList>
            <person name="Shin N.R."/>
            <person name="Okamura Y."/>
            <person name="Kirsch R."/>
            <person name="Pauchet Y."/>
        </authorList>
    </citation>
    <scope>NUCLEOTIDE SEQUENCE [LARGE SCALE GENOMIC DNA]</scope>
    <source>
        <strain evidence="2">EAD_L_NR</strain>
    </source>
</reference>